<dbReference type="KEGG" id="pbn:PADG_02250"/>
<dbReference type="VEuPathDB" id="FungiDB:PADG_02250"/>
<name>C1G284_PARBD</name>
<dbReference type="AlphaFoldDB" id="C1G284"/>
<feature type="compositionally biased region" description="Basic and acidic residues" evidence="1">
    <location>
        <begin position="25"/>
        <end position="35"/>
    </location>
</feature>
<feature type="region of interest" description="Disordered" evidence="1">
    <location>
        <begin position="1"/>
        <end position="35"/>
    </location>
</feature>
<dbReference type="EMBL" id="KN275958">
    <property type="protein sequence ID" value="EEH46100.2"/>
    <property type="molecule type" value="Genomic_DNA"/>
</dbReference>
<dbReference type="Proteomes" id="UP000001628">
    <property type="component" value="Unassembled WGS sequence"/>
</dbReference>
<dbReference type="RefSeq" id="XP_010757280.1">
    <property type="nucleotide sequence ID" value="XM_010758978.1"/>
</dbReference>
<keyword evidence="3" id="KW-1185">Reference proteome</keyword>
<feature type="compositionally biased region" description="Polar residues" evidence="1">
    <location>
        <begin position="13"/>
        <end position="24"/>
    </location>
</feature>
<dbReference type="GeneID" id="22581763"/>
<evidence type="ECO:0000313" key="3">
    <source>
        <dbReference type="Proteomes" id="UP000001628"/>
    </source>
</evidence>
<gene>
    <name evidence="2" type="ORF">PADG_02250</name>
</gene>
<organism evidence="2 3">
    <name type="scientific">Paracoccidioides brasiliensis (strain Pb18)</name>
    <dbReference type="NCBI Taxonomy" id="502780"/>
    <lineage>
        <taxon>Eukaryota</taxon>
        <taxon>Fungi</taxon>
        <taxon>Dikarya</taxon>
        <taxon>Ascomycota</taxon>
        <taxon>Pezizomycotina</taxon>
        <taxon>Eurotiomycetes</taxon>
        <taxon>Eurotiomycetidae</taxon>
        <taxon>Onygenales</taxon>
        <taxon>Ajellomycetaceae</taxon>
        <taxon>Paracoccidioides</taxon>
    </lineage>
</organism>
<dbReference type="HOGENOM" id="CLU_1503915_0_0_1"/>
<evidence type="ECO:0000313" key="2">
    <source>
        <dbReference type="EMBL" id="EEH46100.2"/>
    </source>
</evidence>
<sequence length="179" mass="20647">MALKPFPGFGISHSGTSPPHTQASSREKRIEERVGQSRQLPDLRLALCVYARLQTKGHPWHMGTTWLSLSLYSQQQQQQQQLQQQLQQQQSWAPPRDDKRWVNAALFRPRAMRELGREIHMSPLQEVASSHSGAMVPRFNRTAYFSFLEVRGRVLGIAARNLMAVQCVLFRGQRKHLRH</sequence>
<evidence type="ECO:0000256" key="1">
    <source>
        <dbReference type="SAM" id="MobiDB-lite"/>
    </source>
</evidence>
<accession>C1G284</accession>
<dbReference type="InParanoid" id="C1G284"/>
<proteinExistence type="predicted"/>
<protein>
    <submittedName>
        <fullName evidence="2">Uncharacterized protein</fullName>
    </submittedName>
</protein>
<reference evidence="2 3" key="1">
    <citation type="journal article" date="2011" name="PLoS Genet.">
        <title>Comparative genomic analysis of human fungal pathogens causing paracoccidioidomycosis.</title>
        <authorList>
            <person name="Desjardins C.A."/>
            <person name="Champion M.D."/>
            <person name="Holder J.W."/>
            <person name="Muszewska A."/>
            <person name="Goldberg J."/>
            <person name="Bailao A.M."/>
            <person name="Brigido M.M."/>
            <person name="Ferreira M.E."/>
            <person name="Garcia A.M."/>
            <person name="Grynberg M."/>
            <person name="Gujja S."/>
            <person name="Heiman D.I."/>
            <person name="Henn M.R."/>
            <person name="Kodira C.D."/>
            <person name="Leon-Narvaez H."/>
            <person name="Longo L.V."/>
            <person name="Ma L.J."/>
            <person name="Malavazi I."/>
            <person name="Matsuo A.L."/>
            <person name="Morais F.V."/>
            <person name="Pereira M."/>
            <person name="Rodriguez-Brito S."/>
            <person name="Sakthikumar S."/>
            <person name="Salem-Izacc S.M."/>
            <person name="Sykes S.M."/>
            <person name="Teixeira M.M."/>
            <person name="Vallejo M.C."/>
            <person name="Walter M.E."/>
            <person name="Yandava C."/>
            <person name="Young S."/>
            <person name="Zeng Q."/>
            <person name="Zucker J."/>
            <person name="Felipe M.S."/>
            <person name="Goldman G.H."/>
            <person name="Haas B.J."/>
            <person name="McEwen J.G."/>
            <person name="Nino-Vega G."/>
            <person name="Puccia R."/>
            <person name="San-Blas G."/>
            <person name="Soares C.M."/>
            <person name="Birren B.W."/>
            <person name="Cuomo C.A."/>
        </authorList>
    </citation>
    <scope>NUCLEOTIDE SEQUENCE [LARGE SCALE GENOMIC DNA]</scope>
    <source>
        <strain evidence="2 3">Pb18</strain>
    </source>
</reference>